<evidence type="ECO:0000313" key="3">
    <source>
        <dbReference type="EMBL" id="KAA9087318.1"/>
    </source>
</evidence>
<feature type="region of interest" description="Disordered" evidence="1">
    <location>
        <begin position="29"/>
        <end position="56"/>
    </location>
</feature>
<dbReference type="EMBL" id="VYRZ01000002">
    <property type="protein sequence ID" value="KAA9087318.1"/>
    <property type="molecule type" value="Genomic_DNA"/>
</dbReference>
<keyword evidence="2" id="KW-0732">Signal</keyword>
<feature type="signal peptide" evidence="2">
    <location>
        <begin position="1"/>
        <end position="31"/>
    </location>
</feature>
<protein>
    <recommendedName>
        <fullName evidence="5">DUF3558 domain-containing protein</fullName>
    </recommendedName>
</protein>
<keyword evidence="4" id="KW-1185">Reference proteome</keyword>
<dbReference type="OrthoDB" id="5108077at2"/>
<dbReference type="AlphaFoldDB" id="A0A5J5ITU7"/>
<evidence type="ECO:0000256" key="2">
    <source>
        <dbReference type="SAM" id="SignalP"/>
    </source>
</evidence>
<dbReference type="Proteomes" id="UP000327039">
    <property type="component" value="Unassembled WGS sequence"/>
</dbReference>
<comment type="caution">
    <text evidence="3">The sequence shown here is derived from an EMBL/GenBank/DDBJ whole genome shotgun (WGS) entry which is preliminary data.</text>
</comment>
<feature type="chain" id="PRO_5023811790" description="DUF3558 domain-containing protein" evidence="2">
    <location>
        <begin position="32"/>
        <end position="213"/>
    </location>
</feature>
<gene>
    <name evidence="3" type="ORF">F6B42_10270</name>
</gene>
<organism evidence="3 4">
    <name type="scientific">Microbacterium radiodurans</name>
    <dbReference type="NCBI Taxonomy" id="661398"/>
    <lineage>
        <taxon>Bacteria</taxon>
        <taxon>Bacillati</taxon>
        <taxon>Actinomycetota</taxon>
        <taxon>Actinomycetes</taxon>
        <taxon>Micrococcales</taxon>
        <taxon>Microbacteriaceae</taxon>
        <taxon>Microbacterium</taxon>
    </lineage>
</organism>
<name>A0A5J5ITU7_9MICO</name>
<dbReference type="PROSITE" id="PS51257">
    <property type="entry name" value="PROKAR_LIPOPROTEIN"/>
    <property type="match status" value="1"/>
</dbReference>
<dbReference type="RefSeq" id="WP_150419513.1">
    <property type="nucleotide sequence ID" value="NZ_VYRZ01000002.1"/>
</dbReference>
<proteinExistence type="predicted"/>
<evidence type="ECO:0000256" key="1">
    <source>
        <dbReference type="SAM" id="MobiDB-lite"/>
    </source>
</evidence>
<accession>A0A5J5ITU7</accession>
<evidence type="ECO:0008006" key="5">
    <source>
        <dbReference type="Google" id="ProtNLM"/>
    </source>
</evidence>
<evidence type="ECO:0000313" key="4">
    <source>
        <dbReference type="Proteomes" id="UP000327039"/>
    </source>
</evidence>
<sequence length="213" mass="22052">MSASPRIVIRFAPIVAAVALLTAGCATPAATAPEDSSVPTETATAEPTPTATPTPVETEALTDDIALPASCDDIYPADLRAQLEGDVPPLNDPGVTMYSTENADALTILESGVPTLRCTWGVPSDIGVATTVSLVSPEQASRIGDALSTAGFGSEAAAGGEIYRTSQQMLSMDEEVVELGETHFLRGNAWVATRWVNYGPEGYTPGIVSALWG</sequence>
<reference evidence="4" key="1">
    <citation type="submission" date="2019-09" db="EMBL/GenBank/DDBJ databases">
        <title>Mumia zhuanghuii sp. nov. isolated from the intestinal contents of plateau pika (Ochotona curzoniae) in the Qinghai-Tibet plateau of China.</title>
        <authorList>
            <person name="Tian Z."/>
        </authorList>
    </citation>
    <scope>NUCLEOTIDE SEQUENCE [LARGE SCALE GENOMIC DNA]</scope>
    <source>
        <strain evidence="4">DSM 25564</strain>
    </source>
</reference>